<gene>
    <name evidence="1" type="ORF">ASPNIDRAFT_52118</name>
</gene>
<organism evidence="1 2">
    <name type="scientific">Aspergillus niger (strain ATCC 1015 / CBS 113.46 / FGSC A1144 / LSHB Ac4 / NCTC 3858a / NRRL 328 / USDA 3528.7)</name>
    <dbReference type="NCBI Taxonomy" id="380704"/>
    <lineage>
        <taxon>Eukaryota</taxon>
        <taxon>Fungi</taxon>
        <taxon>Dikarya</taxon>
        <taxon>Ascomycota</taxon>
        <taxon>Pezizomycotina</taxon>
        <taxon>Eurotiomycetes</taxon>
        <taxon>Eurotiomycetidae</taxon>
        <taxon>Eurotiales</taxon>
        <taxon>Aspergillaceae</taxon>
        <taxon>Aspergillus</taxon>
        <taxon>Aspergillus subgen. Circumdati</taxon>
    </lineage>
</organism>
<name>G3Y1F4_ASPNA</name>
<proteinExistence type="predicted"/>
<protein>
    <submittedName>
        <fullName evidence="1">Uncharacterized protein</fullName>
    </submittedName>
</protein>
<reference evidence="1 2" key="1">
    <citation type="journal article" date="2011" name="Genome Res.">
        <title>Comparative genomics of citric-acid-producing Aspergillus niger ATCC 1015 versus enzyme-producing CBS 513.88.</title>
        <authorList>
            <person name="Andersen M.R."/>
            <person name="Salazar M.P."/>
            <person name="Schaap P.J."/>
            <person name="van de Vondervoort P.J."/>
            <person name="Culley D."/>
            <person name="Thykaer J."/>
            <person name="Frisvad J.C."/>
            <person name="Nielsen K.F."/>
            <person name="Albang R."/>
            <person name="Albermann K."/>
            <person name="Berka R.M."/>
            <person name="Braus G.H."/>
            <person name="Braus-Stromeyer S.A."/>
            <person name="Corrochano L.M."/>
            <person name="Dai Z."/>
            <person name="van Dijck P.W."/>
            <person name="Hofmann G."/>
            <person name="Lasure L.L."/>
            <person name="Magnuson J.K."/>
            <person name="Menke H."/>
            <person name="Meijer M."/>
            <person name="Meijer S.L."/>
            <person name="Nielsen J.B."/>
            <person name="Nielsen M.L."/>
            <person name="van Ooyen A.J."/>
            <person name="Pel H.J."/>
            <person name="Poulsen L."/>
            <person name="Samson R.A."/>
            <person name="Stam H."/>
            <person name="Tsang A."/>
            <person name="van den Brink J.M."/>
            <person name="Atkins A."/>
            <person name="Aerts A."/>
            <person name="Shapiro H."/>
            <person name="Pangilinan J."/>
            <person name="Salamov A."/>
            <person name="Lou Y."/>
            <person name="Lindquist E."/>
            <person name="Lucas S."/>
            <person name="Grimwood J."/>
            <person name="Grigoriev I.V."/>
            <person name="Kubicek C.P."/>
            <person name="Martinez D."/>
            <person name="van Peij N.N."/>
            <person name="Roubos J.A."/>
            <person name="Nielsen J."/>
            <person name="Baker S.E."/>
        </authorList>
    </citation>
    <scope>NUCLEOTIDE SEQUENCE [LARGE SCALE GENOMIC DNA]</scope>
    <source>
        <strain evidence="2">ATCC 1015 / CBS 113.46 / FGSC A1144 / LSHB Ac4 / NCTC 3858a / NRRL 328 / USDA 3528.7</strain>
    </source>
</reference>
<dbReference type="EMBL" id="ACJE01000010">
    <property type="protein sequence ID" value="EHA22615.1"/>
    <property type="molecule type" value="Genomic_DNA"/>
</dbReference>
<comment type="caution">
    <text evidence="1">The sequence shown here is derived from an EMBL/GenBank/DDBJ whole genome shotgun (WGS) entry which is preliminary data.</text>
</comment>
<evidence type="ECO:0000313" key="1">
    <source>
        <dbReference type="EMBL" id="EHA22615.1"/>
    </source>
</evidence>
<dbReference type="Proteomes" id="UP000009038">
    <property type="component" value="Unassembled WGS sequence"/>
</dbReference>
<accession>G3Y1F4</accession>
<sequence length="392" mass="43852">MAIYCECPARKGVPVTGKVAKDNEASASRGESEREATLPMGYLRTGIAFSGVYIMITRAQQPGNAIAQSPPVPLHYDPGDIELDVGFRRENRFEAQGFSIDQSKTQIGYDKDQLGAHHSSDTVESFSDGSIFPNQLVARQEANNNDFPSFGLSNAVDLFLNALFRLYRLVARHEANNNNFSSFGLSNAVDLLLNALFRLNRLDARHEANNNDYPFFHLSNAVDLFLEALFRLNRLVARHEANNNDFPSFGLPNAVDLLFYALILLNQLVARHEANNNDYPFFHLSIAVDLFLEALFRLDQLVARHEANNNDFPSLLDFSNTVDLLYRNSDLLKRLVARHEANSNNLPSLPDSFSPVHADSYLFVPCTRSLRDSDSLTGPTGAQTAIRIPRFL</sequence>
<dbReference type="AlphaFoldDB" id="G3Y1F4"/>
<dbReference type="VEuPathDB" id="FungiDB:ASPNIDRAFT2_1121252"/>
<evidence type="ECO:0000313" key="2">
    <source>
        <dbReference type="Proteomes" id="UP000009038"/>
    </source>
</evidence>
<dbReference type="HOGENOM" id="CLU_703948_0_0_1"/>